<dbReference type="STRING" id="243272.MARTH_orf352"/>
<dbReference type="Proteomes" id="UP000008812">
    <property type="component" value="Chromosome"/>
</dbReference>
<feature type="transmembrane region" description="Helical" evidence="1">
    <location>
        <begin position="176"/>
        <end position="203"/>
    </location>
</feature>
<keyword evidence="1" id="KW-0812">Transmembrane</keyword>
<keyword evidence="3" id="KW-1185">Reference proteome</keyword>
<reference evidence="2 3" key="1">
    <citation type="journal article" date="2008" name="Infect. Immun.">
        <title>Genome of Mycoplasma arthritidis.</title>
        <authorList>
            <person name="Dybvig K."/>
            <person name="Zuhua C."/>
            <person name="Lao P."/>
            <person name="Jordan D.S."/>
            <person name="French C.T."/>
            <person name="Tu A.H."/>
            <person name="Loraine A.E."/>
        </authorList>
    </citation>
    <scope>NUCLEOTIDE SEQUENCE [LARGE SCALE GENOMIC DNA]</scope>
    <source>
        <strain evidence="2 3">158L3-1</strain>
    </source>
</reference>
<proteinExistence type="predicted"/>
<organism evidence="2 3">
    <name type="scientific">Metamycoplasma arthritidis (strain 158L3-1)</name>
    <name type="common">Mycoplasma arthritidis</name>
    <dbReference type="NCBI Taxonomy" id="243272"/>
    <lineage>
        <taxon>Bacteria</taxon>
        <taxon>Bacillati</taxon>
        <taxon>Mycoplasmatota</taxon>
        <taxon>Mycoplasmoidales</taxon>
        <taxon>Metamycoplasmataceae</taxon>
        <taxon>Metamycoplasma</taxon>
    </lineage>
</organism>
<protein>
    <submittedName>
        <fullName evidence="2">Hypothetical membrane protein</fullName>
    </submittedName>
</protein>
<feature type="transmembrane region" description="Helical" evidence="1">
    <location>
        <begin position="12"/>
        <end position="35"/>
    </location>
</feature>
<evidence type="ECO:0000313" key="2">
    <source>
        <dbReference type="EMBL" id="ACF07230.1"/>
    </source>
</evidence>
<dbReference type="NCBIfam" id="TIGR04527">
    <property type="entry name" value="mycoplas_twoTM"/>
    <property type="match status" value="1"/>
</dbReference>
<dbReference type="RefSeq" id="WP_012498187.1">
    <property type="nucleotide sequence ID" value="NC_011025.1"/>
</dbReference>
<keyword evidence="1" id="KW-0472">Membrane</keyword>
<evidence type="ECO:0000313" key="3">
    <source>
        <dbReference type="Proteomes" id="UP000008812"/>
    </source>
</evidence>
<name>B3PMH8_META1</name>
<dbReference type="AlphaFoldDB" id="B3PMH8"/>
<keyword evidence="1" id="KW-1133">Transmembrane helix</keyword>
<dbReference type="InterPro" id="IPR030940">
    <property type="entry name" value="MG279/MG280"/>
</dbReference>
<sequence>MFLKALAGIGKYLLIVIGSIISVIFFGGAIAMARFENQVVSLYKSYVNDGTGTTPIIKLIKDNIDKIDPEKISNENSYLYPIYRYNEQFENVLKGLEELKGKKGDIPENILKEIEEYEGIVRKIKNQVINKVTKPGGEVYEQLKAFVNQGNAILNNLEPLLAKTKNPEDFQKIYRIVWISTIVVISSIWLLTLIFSITHLGVYTKRDGIELKRSNYELNLGNYIIKLLNENPDIKKYVYAKIESNTTSVK</sequence>
<dbReference type="KEGG" id="mat:MARTH_orf352"/>
<accession>B3PMH8</accession>
<dbReference type="HOGENOM" id="CLU_1110463_0_0_14"/>
<dbReference type="EMBL" id="CP001047">
    <property type="protein sequence ID" value="ACF07230.1"/>
    <property type="molecule type" value="Genomic_DNA"/>
</dbReference>
<gene>
    <name evidence="2" type="ordered locus">MARTH_orf352</name>
</gene>
<evidence type="ECO:0000256" key="1">
    <source>
        <dbReference type="SAM" id="Phobius"/>
    </source>
</evidence>